<evidence type="ECO:0000313" key="9">
    <source>
        <dbReference type="Proteomes" id="UP000004605"/>
    </source>
</evidence>
<dbReference type="RefSeq" id="WP_006714270.1">
    <property type="nucleotide sequence ID" value="NZ_AFWF01000282.1"/>
</dbReference>
<dbReference type="GO" id="GO:0009055">
    <property type="term" value="F:electron transfer activity"/>
    <property type="evidence" value="ECO:0007669"/>
    <property type="project" value="InterPro"/>
</dbReference>
<feature type="transmembrane region" description="Helical" evidence="6">
    <location>
        <begin position="188"/>
        <end position="208"/>
    </location>
</feature>
<evidence type="ECO:0000256" key="6">
    <source>
        <dbReference type="SAM" id="Phobius"/>
    </source>
</evidence>
<reference evidence="8 9" key="1">
    <citation type="journal article" date="2012" name="Int. J. Syst. Evol. Microbiol.">
        <title>Vibrio caribbeanicus sp. nov., isolated from the marine sponge Scleritoderma cyanea.</title>
        <authorList>
            <person name="Hoffmann M."/>
            <person name="Monday S.R."/>
            <person name="Allard M.W."/>
            <person name="Strain E.A."/>
            <person name="Whittaker P."/>
            <person name="Naum M."/>
            <person name="McCarthy P.J."/>
            <person name="Lopez J.V."/>
            <person name="Fischer M."/>
            <person name="Brown E.W."/>
        </authorList>
    </citation>
    <scope>NUCLEOTIDE SEQUENCE [LARGE SCALE GENOMIC DNA]</scope>
    <source>
        <strain evidence="8 9">ATCC 700023</strain>
    </source>
</reference>
<dbReference type="InterPro" id="IPR016174">
    <property type="entry name" value="Di-haem_cyt_TM"/>
</dbReference>
<name>F9S709_9VIBR</name>
<evidence type="ECO:0000313" key="8">
    <source>
        <dbReference type="EMBL" id="EGU32075.1"/>
    </source>
</evidence>
<evidence type="ECO:0000256" key="1">
    <source>
        <dbReference type="ARBA" id="ARBA00004651"/>
    </source>
</evidence>
<evidence type="ECO:0000256" key="3">
    <source>
        <dbReference type="ARBA" id="ARBA00022692"/>
    </source>
</evidence>
<evidence type="ECO:0000256" key="2">
    <source>
        <dbReference type="ARBA" id="ARBA00022475"/>
    </source>
</evidence>
<keyword evidence="5 6" id="KW-0472">Membrane</keyword>
<keyword evidence="4 6" id="KW-1133">Transmembrane helix</keyword>
<dbReference type="GO" id="GO:0020037">
    <property type="term" value="F:heme binding"/>
    <property type="evidence" value="ECO:0007669"/>
    <property type="project" value="TreeGrafter"/>
</dbReference>
<keyword evidence="3 6" id="KW-0812">Transmembrane</keyword>
<keyword evidence="9" id="KW-1185">Reference proteome</keyword>
<keyword evidence="2" id="KW-1003">Cell membrane</keyword>
<dbReference type="AlphaFoldDB" id="F9S709"/>
<dbReference type="EMBL" id="AFWF01000282">
    <property type="protein sequence ID" value="EGU32075.1"/>
    <property type="molecule type" value="Genomic_DNA"/>
</dbReference>
<feature type="transmembrane region" description="Helical" evidence="6">
    <location>
        <begin position="12"/>
        <end position="45"/>
    </location>
</feature>
<dbReference type="InterPro" id="IPR051542">
    <property type="entry name" value="Hydrogenase_cytochrome"/>
</dbReference>
<dbReference type="Pfam" id="PF01292">
    <property type="entry name" value="Ni_hydr_CYTB"/>
    <property type="match status" value="1"/>
</dbReference>
<proteinExistence type="predicted"/>
<dbReference type="SUPFAM" id="SSF81342">
    <property type="entry name" value="Transmembrane di-heme cytochromes"/>
    <property type="match status" value="1"/>
</dbReference>
<dbReference type="InterPro" id="IPR011577">
    <property type="entry name" value="Cyt_b561_bac/Ni-Hgenase"/>
</dbReference>
<dbReference type="OrthoDB" id="196472at2"/>
<evidence type="ECO:0000256" key="5">
    <source>
        <dbReference type="ARBA" id="ARBA00023136"/>
    </source>
</evidence>
<feature type="transmembrane region" description="Helical" evidence="6">
    <location>
        <begin position="129"/>
        <end position="152"/>
    </location>
</feature>
<dbReference type="Proteomes" id="UP000004605">
    <property type="component" value="Unassembled WGS sequence"/>
</dbReference>
<accession>F9S709</accession>
<dbReference type="PANTHER" id="PTHR30485">
    <property type="entry name" value="NI/FE-HYDROGENASE 1 B-TYPE CYTOCHROME SUBUNIT"/>
    <property type="match status" value="1"/>
</dbReference>
<comment type="caution">
    <text evidence="8">The sequence shown here is derived from an EMBL/GenBank/DDBJ whole genome shotgun (WGS) entry which is preliminary data.</text>
</comment>
<gene>
    <name evidence="8" type="ORF">VII00023_05412</name>
</gene>
<evidence type="ECO:0000256" key="4">
    <source>
        <dbReference type="ARBA" id="ARBA00022989"/>
    </source>
</evidence>
<dbReference type="GO" id="GO:0022904">
    <property type="term" value="P:respiratory electron transport chain"/>
    <property type="evidence" value="ECO:0007669"/>
    <property type="project" value="InterPro"/>
</dbReference>
<feature type="transmembrane region" description="Helical" evidence="6">
    <location>
        <begin position="83"/>
        <end position="109"/>
    </location>
</feature>
<dbReference type="GO" id="GO:0005886">
    <property type="term" value="C:plasma membrane"/>
    <property type="evidence" value="ECO:0007669"/>
    <property type="project" value="UniProtKB-SubCell"/>
</dbReference>
<protein>
    <submittedName>
        <fullName evidence="8">Cytochrome B</fullName>
    </submittedName>
</protein>
<evidence type="ECO:0000259" key="7">
    <source>
        <dbReference type="Pfam" id="PF01292"/>
    </source>
</evidence>
<comment type="subcellular location">
    <subcellularLocation>
        <location evidence="1">Cell membrane</location>
        <topology evidence="1">Multi-pass membrane protein</topology>
    </subcellularLocation>
</comment>
<dbReference type="PANTHER" id="PTHR30485:SF2">
    <property type="entry name" value="BLL0597 PROTEIN"/>
    <property type="match status" value="1"/>
</dbReference>
<feature type="domain" description="Cytochrome b561 bacterial/Ni-hydrogenase" evidence="7">
    <location>
        <begin position="4"/>
        <end position="166"/>
    </location>
</feature>
<dbReference type="Gene3D" id="1.20.950.20">
    <property type="entry name" value="Transmembrane di-heme cytochromes, Chain C"/>
    <property type="match status" value="1"/>
</dbReference>
<organism evidence="8 9">
    <name type="scientific">Vibrio ichthyoenteri ATCC 700023</name>
    <dbReference type="NCBI Taxonomy" id="870968"/>
    <lineage>
        <taxon>Bacteria</taxon>
        <taxon>Pseudomonadati</taxon>
        <taxon>Pseudomonadota</taxon>
        <taxon>Gammaproteobacteria</taxon>
        <taxon>Vibrionales</taxon>
        <taxon>Vibrionaceae</taxon>
        <taxon>Vibrio</taxon>
    </lineage>
</organism>
<sequence length="209" mass="23220">MKIWDLPTRLYHWLQALLFIGLMTGVGPHLYLGLALFTLILWRIVWGFIGSDTSRFQQFLSSPARTIRYLRGKETSHAGHNPAGAWMVVALISTILLQCITGMTLVGLFDDLPYAELLLSDQLIEVFRTLHGLCARLLMGLVALHLVAILVYKLRSKPLVMAMLTGKQKNSSADNTRPTLVFASNKRALFVFFATGLITVALMTSAGML</sequence>